<keyword evidence="1" id="KW-0812">Transmembrane</keyword>
<feature type="transmembrane region" description="Helical" evidence="1">
    <location>
        <begin position="6"/>
        <end position="22"/>
    </location>
</feature>
<proteinExistence type="predicted"/>
<name>A0A381S357_9ZZZZ</name>
<keyword evidence="1" id="KW-0472">Membrane</keyword>
<dbReference type="EMBL" id="UINC01002436">
    <property type="protein sequence ID" value="SUZ96667.1"/>
    <property type="molecule type" value="Genomic_DNA"/>
</dbReference>
<protein>
    <submittedName>
        <fullName evidence="2">Uncharacterized protein</fullName>
    </submittedName>
</protein>
<organism evidence="2">
    <name type="scientific">marine metagenome</name>
    <dbReference type="NCBI Taxonomy" id="408172"/>
    <lineage>
        <taxon>unclassified sequences</taxon>
        <taxon>metagenomes</taxon>
        <taxon>ecological metagenomes</taxon>
    </lineage>
</organism>
<dbReference type="AlphaFoldDB" id="A0A381S357"/>
<gene>
    <name evidence="2" type="ORF">METZ01_LOCUS49521</name>
</gene>
<reference evidence="2" key="1">
    <citation type="submission" date="2018-05" db="EMBL/GenBank/DDBJ databases">
        <authorList>
            <person name="Lanie J.A."/>
            <person name="Ng W.-L."/>
            <person name="Kazmierczak K.M."/>
            <person name="Andrzejewski T.M."/>
            <person name="Davidsen T.M."/>
            <person name="Wayne K.J."/>
            <person name="Tettelin H."/>
            <person name="Glass J.I."/>
            <person name="Rusch D."/>
            <person name="Podicherti R."/>
            <person name="Tsui H.-C.T."/>
            <person name="Winkler M.E."/>
        </authorList>
    </citation>
    <scope>NUCLEOTIDE SEQUENCE</scope>
</reference>
<keyword evidence="1" id="KW-1133">Transmembrane helix</keyword>
<evidence type="ECO:0000256" key="1">
    <source>
        <dbReference type="SAM" id="Phobius"/>
    </source>
</evidence>
<sequence>MEELFYWLVILAFYLFSSYRSRKRKAIPPPLKKEVEDVIPDAPPPQTKSVLDFLNDAFEKMEAEVEEIEIPKPSQSVKKPIKPIDIVPPKVDLQIQAQSLHHVEPTFEEHFDATHDMSKVDDRHLGPLQSRIKHTRTKYDLFHSKSQIKTLQEKYSNNPLKLGIIMHTIFDEPKAMQ</sequence>
<accession>A0A381S357</accession>
<evidence type="ECO:0000313" key="2">
    <source>
        <dbReference type="EMBL" id="SUZ96667.1"/>
    </source>
</evidence>